<evidence type="ECO:0000313" key="3">
    <source>
        <dbReference type="Proteomes" id="UP000293162"/>
    </source>
</evidence>
<dbReference type="RefSeq" id="WP_130024340.1">
    <property type="nucleotide sequence ID" value="NZ_SEWF01000105.1"/>
</dbReference>
<evidence type="ECO:0000313" key="2">
    <source>
        <dbReference type="EMBL" id="RYU91046.1"/>
    </source>
</evidence>
<reference evidence="2 3" key="1">
    <citation type="submission" date="2019-02" db="EMBL/GenBank/DDBJ databases">
        <title>Bacterial novel species Emticicia sp. 17J42-9 isolated from soil.</title>
        <authorList>
            <person name="Jung H.-Y."/>
        </authorList>
    </citation>
    <scope>NUCLEOTIDE SEQUENCE [LARGE SCALE GENOMIC DNA]</scope>
    <source>
        <strain evidence="2 3">17J42-9</strain>
    </source>
</reference>
<keyword evidence="1" id="KW-1133">Transmembrane helix</keyword>
<dbReference type="EMBL" id="SEWF01000105">
    <property type="protein sequence ID" value="RYU91046.1"/>
    <property type="molecule type" value="Genomic_DNA"/>
</dbReference>
<accession>A0A4Q5LNV7</accession>
<keyword evidence="1" id="KW-0472">Membrane</keyword>
<keyword evidence="3" id="KW-1185">Reference proteome</keyword>
<evidence type="ECO:0000256" key="1">
    <source>
        <dbReference type="SAM" id="Phobius"/>
    </source>
</evidence>
<comment type="caution">
    <text evidence="2">The sequence shown here is derived from an EMBL/GenBank/DDBJ whole genome shotgun (WGS) entry which is preliminary data.</text>
</comment>
<protein>
    <submittedName>
        <fullName evidence="2">Uncharacterized protein</fullName>
    </submittedName>
</protein>
<organism evidence="2 3">
    <name type="scientific">Emticicia agri</name>
    <dbReference type="NCBI Taxonomy" id="2492393"/>
    <lineage>
        <taxon>Bacteria</taxon>
        <taxon>Pseudomonadati</taxon>
        <taxon>Bacteroidota</taxon>
        <taxon>Cytophagia</taxon>
        <taxon>Cytophagales</taxon>
        <taxon>Leadbetterellaceae</taxon>
        <taxon>Emticicia</taxon>
    </lineage>
</organism>
<gene>
    <name evidence="2" type="ORF">EWM59_27125</name>
</gene>
<dbReference type="Proteomes" id="UP000293162">
    <property type="component" value="Unassembled WGS sequence"/>
</dbReference>
<dbReference type="OrthoDB" id="9847861at2"/>
<name>A0A4Q5LNV7_9BACT</name>
<keyword evidence="1" id="KW-0812">Transmembrane</keyword>
<proteinExistence type="predicted"/>
<sequence>MIAIMEDIKKFGGFLGAMASFTPSFMLGGMHYTISLLEGKDNKEANADFKRTFDKVFNLGEQVGAELTEGAVKAGAKIFNGDKGRN</sequence>
<dbReference type="AlphaFoldDB" id="A0A4Q5LNV7"/>
<feature type="transmembrane region" description="Helical" evidence="1">
    <location>
        <begin position="12"/>
        <end position="34"/>
    </location>
</feature>